<dbReference type="InterPro" id="IPR001041">
    <property type="entry name" value="2Fe-2S_ferredoxin-type"/>
</dbReference>
<keyword evidence="2" id="KW-0560">Oxidoreductase</keyword>
<proteinExistence type="predicted"/>
<dbReference type="GO" id="GO:0051213">
    <property type="term" value="F:dioxygenase activity"/>
    <property type="evidence" value="ECO:0007669"/>
    <property type="project" value="UniProtKB-KW"/>
</dbReference>
<dbReference type="CDD" id="cd00207">
    <property type="entry name" value="fer2"/>
    <property type="match status" value="1"/>
</dbReference>
<dbReference type="InterPro" id="IPR039261">
    <property type="entry name" value="FNR_nucleotide-bd"/>
</dbReference>
<organism evidence="2">
    <name type="scientific">bioreactor metagenome</name>
    <dbReference type="NCBI Taxonomy" id="1076179"/>
    <lineage>
        <taxon>unclassified sequences</taxon>
        <taxon>metagenomes</taxon>
        <taxon>ecological metagenomes</taxon>
    </lineage>
</organism>
<dbReference type="InterPro" id="IPR012675">
    <property type="entry name" value="Beta-grasp_dom_sf"/>
</dbReference>
<dbReference type="EMBL" id="VSSQ01104416">
    <property type="protein sequence ID" value="MPN44915.1"/>
    <property type="molecule type" value="Genomic_DNA"/>
</dbReference>
<dbReference type="Pfam" id="PF00111">
    <property type="entry name" value="Fer2"/>
    <property type="match status" value="1"/>
</dbReference>
<dbReference type="PROSITE" id="PS51085">
    <property type="entry name" value="2FE2S_FER_2"/>
    <property type="match status" value="1"/>
</dbReference>
<dbReference type="EC" id="1.-.-.-" evidence="2"/>
<sequence length="174" mass="18636">MAFREALLHAPYADRVHIYADDGAPAQSLDATSLIARAPAGSHLYVCGPAGFMDGLLAAGRDAGWEDARLHREYFAADAPLPASKGNGFILRLMRTGRDLPVPEDKSVADVLLENGVDIPLSCEQGVCGTCLLPVVAGEPDHRDMFLTDAEHARNDCFTPCCSRSKSLILSVDL</sequence>
<accession>A0A645I0V9</accession>
<dbReference type="SUPFAM" id="SSF54292">
    <property type="entry name" value="2Fe-2S ferredoxin-like"/>
    <property type="match status" value="1"/>
</dbReference>
<keyword evidence="2" id="KW-0223">Dioxygenase</keyword>
<comment type="caution">
    <text evidence="2">The sequence shown here is derived from an EMBL/GenBank/DDBJ whole genome shotgun (WGS) entry which is preliminary data.</text>
</comment>
<feature type="domain" description="2Fe-2S ferredoxin-type" evidence="1">
    <location>
        <begin position="89"/>
        <end position="174"/>
    </location>
</feature>
<protein>
    <submittedName>
        <fullName evidence="2">Phenoxybenzoate dioxygenase subunit beta</fullName>
        <ecNumber evidence="2">1.-.-.-</ecNumber>
    </submittedName>
</protein>
<evidence type="ECO:0000313" key="2">
    <source>
        <dbReference type="EMBL" id="MPN44915.1"/>
    </source>
</evidence>
<dbReference type="SUPFAM" id="SSF52343">
    <property type="entry name" value="Ferredoxin reductase-like, C-terminal NADP-linked domain"/>
    <property type="match status" value="1"/>
</dbReference>
<dbReference type="PANTHER" id="PTHR30212">
    <property type="entry name" value="PROTEIN YIIM"/>
    <property type="match status" value="1"/>
</dbReference>
<dbReference type="InterPro" id="IPR006058">
    <property type="entry name" value="2Fe2S_fd_BS"/>
</dbReference>
<dbReference type="Gene3D" id="3.10.20.30">
    <property type="match status" value="1"/>
</dbReference>
<evidence type="ECO:0000259" key="1">
    <source>
        <dbReference type="PROSITE" id="PS51085"/>
    </source>
</evidence>
<dbReference type="InterPro" id="IPR052353">
    <property type="entry name" value="Benzoxazolinone_Detox_Enz"/>
</dbReference>
<dbReference type="Gene3D" id="3.40.50.80">
    <property type="entry name" value="Nucleotide-binding domain of ferredoxin-NADP reductase (FNR) module"/>
    <property type="match status" value="1"/>
</dbReference>
<dbReference type="AlphaFoldDB" id="A0A645I0V9"/>
<dbReference type="GO" id="GO:0051537">
    <property type="term" value="F:2 iron, 2 sulfur cluster binding"/>
    <property type="evidence" value="ECO:0007669"/>
    <property type="project" value="InterPro"/>
</dbReference>
<dbReference type="InterPro" id="IPR036010">
    <property type="entry name" value="2Fe-2S_ferredoxin-like_sf"/>
</dbReference>
<reference evidence="2" key="1">
    <citation type="submission" date="2019-08" db="EMBL/GenBank/DDBJ databases">
        <authorList>
            <person name="Kucharzyk K."/>
            <person name="Murdoch R.W."/>
            <person name="Higgins S."/>
            <person name="Loffler F."/>
        </authorList>
    </citation>
    <scope>NUCLEOTIDE SEQUENCE</scope>
</reference>
<gene>
    <name evidence="2" type="primary">pobB</name>
    <name evidence="2" type="ORF">SDC9_192482</name>
</gene>
<dbReference type="PANTHER" id="PTHR30212:SF2">
    <property type="entry name" value="PROTEIN YIIM"/>
    <property type="match status" value="1"/>
</dbReference>
<name>A0A645I0V9_9ZZZZ</name>
<dbReference type="PROSITE" id="PS00197">
    <property type="entry name" value="2FE2S_FER_1"/>
    <property type="match status" value="1"/>
</dbReference>